<comment type="subunit">
    <text evidence="5">Part of the 50S ribosomal subunit. Forms a bridge to the 30S subunit in the 70S ribosome.</text>
</comment>
<dbReference type="Pfam" id="PF03947">
    <property type="entry name" value="Ribosomal_L2_C"/>
    <property type="match status" value="1"/>
</dbReference>
<dbReference type="InterPro" id="IPR022666">
    <property type="entry name" value="Ribosomal_uL2_RNA-bd_dom"/>
</dbReference>
<evidence type="ECO:0000256" key="3">
    <source>
        <dbReference type="ARBA" id="ARBA00023274"/>
    </source>
</evidence>
<dbReference type="GO" id="GO:0015934">
    <property type="term" value="C:large ribosomal subunit"/>
    <property type="evidence" value="ECO:0007669"/>
    <property type="project" value="InterPro"/>
</dbReference>
<feature type="domain" description="Large ribosomal subunit protein uL2 RNA-binding" evidence="8">
    <location>
        <begin position="41"/>
        <end position="117"/>
    </location>
</feature>
<name>A0A1F4XHX1_9BACT</name>
<dbReference type="InterPro" id="IPR014722">
    <property type="entry name" value="Rib_uL2_dom2"/>
</dbReference>
<evidence type="ECO:0000313" key="10">
    <source>
        <dbReference type="Proteomes" id="UP000176185"/>
    </source>
</evidence>
<comment type="caution">
    <text evidence="9">The sequence shown here is derived from an EMBL/GenBank/DDBJ whole genome shotgun (WGS) entry which is preliminary data.</text>
</comment>
<dbReference type="GO" id="GO:0016740">
    <property type="term" value="F:transferase activity"/>
    <property type="evidence" value="ECO:0007669"/>
    <property type="project" value="InterPro"/>
</dbReference>
<dbReference type="PANTHER" id="PTHR13691:SF5">
    <property type="entry name" value="LARGE RIBOSOMAL SUBUNIT PROTEIN UL2M"/>
    <property type="match status" value="1"/>
</dbReference>
<dbReference type="STRING" id="1797243.A2943_00520"/>
<dbReference type="InterPro" id="IPR022671">
    <property type="entry name" value="Ribosomal_uL2_CS"/>
</dbReference>
<dbReference type="EMBL" id="MEWX01000002">
    <property type="protein sequence ID" value="OGC81224.1"/>
    <property type="molecule type" value="Genomic_DNA"/>
</dbReference>
<dbReference type="Pfam" id="PF00181">
    <property type="entry name" value="Ribosomal_L2_N"/>
    <property type="match status" value="1"/>
</dbReference>
<keyword evidence="2 5" id="KW-0689">Ribosomal protein</keyword>
<organism evidence="9 10">
    <name type="scientific">Candidatus Adlerbacteria bacterium RIFCSPLOWO2_01_FULL_51_16</name>
    <dbReference type="NCBI Taxonomy" id="1797243"/>
    <lineage>
        <taxon>Bacteria</taxon>
        <taxon>Candidatus Adleribacteriota</taxon>
    </lineage>
</organism>
<feature type="compositionally biased region" description="Basic residues" evidence="6">
    <location>
        <begin position="240"/>
        <end position="249"/>
    </location>
</feature>
<evidence type="ECO:0000259" key="7">
    <source>
        <dbReference type="SMART" id="SM01382"/>
    </source>
</evidence>
<dbReference type="InterPro" id="IPR002171">
    <property type="entry name" value="Ribosomal_uL2"/>
</dbReference>
<keyword evidence="3 5" id="KW-0687">Ribonucleoprotein</keyword>
<dbReference type="Proteomes" id="UP000176185">
    <property type="component" value="Unassembled WGS sequence"/>
</dbReference>
<dbReference type="Gene3D" id="2.40.50.140">
    <property type="entry name" value="Nucleic acid-binding proteins"/>
    <property type="match status" value="1"/>
</dbReference>
<comment type="function">
    <text evidence="5">One of the primary rRNA binding proteins. Required for association of the 30S and 50S subunits to form the 70S ribosome, for tRNA binding and peptide bond formation. It has been suggested to have peptidyltransferase activity; this is somewhat controversial. Makes several contacts with the 16S rRNA in the 70S ribosome.</text>
</comment>
<dbReference type="SMART" id="SM01383">
    <property type="entry name" value="Ribosomal_L2"/>
    <property type="match status" value="1"/>
</dbReference>
<dbReference type="HAMAP" id="MF_01320_B">
    <property type="entry name" value="Ribosomal_uL2_B"/>
    <property type="match status" value="1"/>
</dbReference>
<dbReference type="SUPFAM" id="SSF50104">
    <property type="entry name" value="Translation proteins SH3-like domain"/>
    <property type="match status" value="1"/>
</dbReference>
<protein>
    <recommendedName>
        <fullName evidence="4 5">Large ribosomal subunit protein uL2</fullName>
    </recommendedName>
</protein>
<keyword evidence="5" id="KW-0694">RNA-binding</keyword>
<sequence>MKQYKPYTKSRRGMSGIEYSKLLTASEPHKALTSGVQRAQGRNNRGRITVRHKGGGHKRLYREIDFSYEKRGVPARVETIEYDPNRSGFIGILLYKDGERRYALLPQGIVAGSEIVAGEHAPVTPGNRLPLKSIPVGTFIYNVEVKSGQGGKLGRAAGSHIEVVARAEGYVDLKMPSSEIRRVLEDCWATVGEVSNPENKLVSIGKAGRSRWLGIRPTVRGSAMNPVDHPYGGGEGRSGRGLRRAKTKWGKPSGKGQKTRTPKKYSNYLIVSRRKVGKRKATQ</sequence>
<evidence type="ECO:0000256" key="1">
    <source>
        <dbReference type="ARBA" id="ARBA00005636"/>
    </source>
</evidence>
<comment type="similarity">
    <text evidence="1 5">Belongs to the universal ribosomal protein uL2 family.</text>
</comment>
<dbReference type="GO" id="GO:0002181">
    <property type="term" value="P:cytoplasmic translation"/>
    <property type="evidence" value="ECO:0007669"/>
    <property type="project" value="TreeGrafter"/>
</dbReference>
<dbReference type="Gene3D" id="2.30.30.30">
    <property type="match status" value="1"/>
</dbReference>
<feature type="region of interest" description="Disordered" evidence="6">
    <location>
        <begin position="221"/>
        <end position="266"/>
    </location>
</feature>
<dbReference type="PIRSF" id="PIRSF002158">
    <property type="entry name" value="Ribosomal_L2"/>
    <property type="match status" value="1"/>
</dbReference>
<dbReference type="NCBIfam" id="TIGR01171">
    <property type="entry name" value="rplB_bact"/>
    <property type="match status" value="1"/>
</dbReference>
<feature type="domain" description="Large ribosomal subunit protein uL2 C-terminal" evidence="7">
    <location>
        <begin position="123"/>
        <end position="252"/>
    </location>
</feature>
<evidence type="ECO:0000256" key="6">
    <source>
        <dbReference type="SAM" id="MobiDB-lite"/>
    </source>
</evidence>
<dbReference type="SUPFAM" id="SSF50249">
    <property type="entry name" value="Nucleic acid-binding proteins"/>
    <property type="match status" value="1"/>
</dbReference>
<evidence type="ECO:0000259" key="8">
    <source>
        <dbReference type="SMART" id="SM01383"/>
    </source>
</evidence>
<keyword evidence="5" id="KW-0699">rRNA-binding</keyword>
<dbReference type="InterPro" id="IPR014726">
    <property type="entry name" value="Ribosomal_uL2_dom3"/>
</dbReference>
<dbReference type="GO" id="GO:0003735">
    <property type="term" value="F:structural constituent of ribosome"/>
    <property type="evidence" value="ECO:0007669"/>
    <property type="project" value="InterPro"/>
</dbReference>
<evidence type="ECO:0000256" key="4">
    <source>
        <dbReference type="ARBA" id="ARBA00035242"/>
    </source>
</evidence>
<dbReference type="InterPro" id="IPR022669">
    <property type="entry name" value="Ribosomal_uL2_C"/>
</dbReference>
<dbReference type="Gene3D" id="4.10.950.10">
    <property type="entry name" value="Ribosomal protein L2, domain 3"/>
    <property type="match status" value="1"/>
</dbReference>
<proteinExistence type="inferred from homology"/>
<accession>A0A1F4XHX1</accession>
<dbReference type="FunFam" id="4.10.950.10:FF:000001">
    <property type="entry name" value="50S ribosomal protein L2"/>
    <property type="match status" value="1"/>
</dbReference>
<evidence type="ECO:0000256" key="2">
    <source>
        <dbReference type="ARBA" id="ARBA00022980"/>
    </source>
</evidence>
<dbReference type="FunFam" id="2.30.30.30:FF:000001">
    <property type="entry name" value="50S ribosomal protein L2"/>
    <property type="match status" value="1"/>
</dbReference>
<evidence type="ECO:0000313" key="9">
    <source>
        <dbReference type="EMBL" id="OGC81224.1"/>
    </source>
</evidence>
<dbReference type="SMART" id="SM01382">
    <property type="entry name" value="Ribosomal_L2_C"/>
    <property type="match status" value="1"/>
</dbReference>
<evidence type="ECO:0000256" key="5">
    <source>
        <dbReference type="HAMAP-Rule" id="MF_01320"/>
    </source>
</evidence>
<dbReference type="InterPro" id="IPR005880">
    <property type="entry name" value="Ribosomal_uL2_bac/org-type"/>
</dbReference>
<dbReference type="PROSITE" id="PS00467">
    <property type="entry name" value="RIBOSOMAL_L2"/>
    <property type="match status" value="1"/>
</dbReference>
<dbReference type="AlphaFoldDB" id="A0A1F4XHX1"/>
<dbReference type="InterPro" id="IPR008991">
    <property type="entry name" value="Translation_prot_SH3-like_sf"/>
</dbReference>
<dbReference type="InterPro" id="IPR012340">
    <property type="entry name" value="NA-bd_OB-fold"/>
</dbReference>
<reference evidence="9 10" key="1">
    <citation type="journal article" date="2016" name="Nat. Commun.">
        <title>Thousands of microbial genomes shed light on interconnected biogeochemical processes in an aquifer system.</title>
        <authorList>
            <person name="Anantharaman K."/>
            <person name="Brown C.T."/>
            <person name="Hug L.A."/>
            <person name="Sharon I."/>
            <person name="Castelle C.J."/>
            <person name="Probst A.J."/>
            <person name="Thomas B.C."/>
            <person name="Singh A."/>
            <person name="Wilkins M.J."/>
            <person name="Karaoz U."/>
            <person name="Brodie E.L."/>
            <person name="Williams K.H."/>
            <person name="Hubbard S.S."/>
            <person name="Banfield J.F."/>
        </authorList>
    </citation>
    <scope>NUCLEOTIDE SEQUENCE [LARGE SCALE GENOMIC DNA]</scope>
</reference>
<dbReference type="GO" id="GO:0019843">
    <property type="term" value="F:rRNA binding"/>
    <property type="evidence" value="ECO:0007669"/>
    <property type="project" value="UniProtKB-UniRule"/>
</dbReference>
<gene>
    <name evidence="5" type="primary">rplB</name>
    <name evidence="9" type="ORF">A2943_00520</name>
</gene>
<dbReference type="PANTHER" id="PTHR13691">
    <property type="entry name" value="RIBOSOMAL PROTEIN L2"/>
    <property type="match status" value="1"/>
</dbReference>